<keyword evidence="2" id="KW-1185">Reference proteome</keyword>
<sequence length="1021" mass="113883">MEALMDLPDFGWMRRLGESHLPCSASRHPLLGSNSDRLSGVCRSFQRPKHLALEFQKAQLYTGKERVIEKLWQQFFFYPSQWWDHRFDKRNPNYPDFKHKHTKDVLWVDRRSNPHWVQTKLSSLAEGVVPRSVFSWNSIIGQHTKNGHYKKAVELFEQMQLKGVKPDKFTFARALNACARMVGLERGRLIHEQLIAEGFQSDVFVASALVDMYAKCGSIRDAESVFMSIRHRDLVCWNAMILGYVKCGVSEKALQLYRQMQLERVLPNTSTFVGVLNACASVGALEEGRHVHAQIIQSGYELNDYVGGGLVDMYAKCGSIEEAFNAFNNMPTPDVVCWNAMIMGFVKCGFSQRAIELYQQMHSRQVKPDHVTYLAVLNACASIGALEDGRRINLQIVENGYENDDFVTSCLVDMYAKCGRIEEAFRLFEKMETHGVVCWTSMIVGYVKCGNAKRALQLYKNMQLKRIKADIVTFVAVVDACASVGAVEEGRCAHAEIIQCGYESDHVVGTALVDMYAKCGSIEDACRAFSSMETRGVICWTALIVGYVKSGNGEKALELYRLMRMEQVESNTVTFVGVLNACASLAALEEGRDIHKQITERGYESDDFVMSALIDMYAKCGSIAEACIVFDNHHTRSVVCWTSMIMGYVKCGCGEKALQVYRQMEFEQVKPDTLTFVGVLNACASIKVLEEGKRIHRAIIQSGCQSDDFVGSALVDMYAKCGSIEDASNVFDSMHNRSTVCWNTMIAGFVKCGLGQKALESYGKMQLELVERDSVTFMAGLNACANVAALVEGRRIHSEILKIGLESDDFVCSSLVDMYAKCGSIDEAHRVFSSMHSPTLACWTAMIGAYAMHGQGEDAILLFVRMTQECREVNDITFVCLLSACSHASLVDEGQYYYESMDSIYGVARLAEHCACMVDLLGRSGLLDEAEGMIYRMPSGHSVTSWSALLGACRIHGNSEMGQRVAEKVIELDPENASAYVLLSNIYAAAGKSERREAVHKMRIRRCVVTATLLQNSFLGL</sequence>
<evidence type="ECO:0000313" key="1">
    <source>
        <dbReference type="EMBL" id="KAJ7542619.1"/>
    </source>
</evidence>
<protein>
    <submittedName>
        <fullName evidence="1">Uncharacterized protein</fullName>
    </submittedName>
</protein>
<name>A0ACC2CL63_DIPCM</name>
<gene>
    <name evidence="1" type="ORF">O6H91_09G003400</name>
</gene>
<accession>A0ACC2CL63</accession>
<comment type="caution">
    <text evidence="1">The sequence shown here is derived from an EMBL/GenBank/DDBJ whole genome shotgun (WGS) entry which is preliminary data.</text>
</comment>
<organism evidence="1 2">
    <name type="scientific">Diphasiastrum complanatum</name>
    <name type="common">Issler's clubmoss</name>
    <name type="synonym">Lycopodium complanatum</name>
    <dbReference type="NCBI Taxonomy" id="34168"/>
    <lineage>
        <taxon>Eukaryota</taxon>
        <taxon>Viridiplantae</taxon>
        <taxon>Streptophyta</taxon>
        <taxon>Embryophyta</taxon>
        <taxon>Tracheophyta</taxon>
        <taxon>Lycopodiopsida</taxon>
        <taxon>Lycopodiales</taxon>
        <taxon>Lycopodiaceae</taxon>
        <taxon>Lycopodioideae</taxon>
        <taxon>Diphasiastrum</taxon>
    </lineage>
</organism>
<dbReference type="EMBL" id="CM055100">
    <property type="protein sequence ID" value="KAJ7542619.1"/>
    <property type="molecule type" value="Genomic_DNA"/>
</dbReference>
<dbReference type="Proteomes" id="UP001162992">
    <property type="component" value="Chromosome 9"/>
</dbReference>
<evidence type="ECO:0000313" key="2">
    <source>
        <dbReference type="Proteomes" id="UP001162992"/>
    </source>
</evidence>
<proteinExistence type="predicted"/>
<reference evidence="2" key="1">
    <citation type="journal article" date="2024" name="Proc. Natl. Acad. Sci. U.S.A.">
        <title>Extraordinary preservation of gene collinearity over three hundred million years revealed in homosporous lycophytes.</title>
        <authorList>
            <person name="Li C."/>
            <person name="Wickell D."/>
            <person name="Kuo L.Y."/>
            <person name="Chen X."/>
            <person name="Nie B."/>
            <person name="Liao X."/>
            <person name="Peng D."/>
            <person name="Ji J."/>
            <person name="Jenkins J."/>
            <person name="Williams M."/>
            <person name="Shu S."/>
            <person name="Plott C."/>
            <person name="Barry K."/>
            <person name="Rajasekar S."/>
            <person name="Grimwood J."/>
            <person name="Han X."/>
            <person name="Sun S."/>
            <person name="Hou Z."/>
            <person name="He W."/>
            <person name="Dai G."/>
            <person name="Sun C."/>
            <person name="Schmutz J."/>
            <person name="Leebens-Mack J.H."/>
            <person name="Li F.W."/>
            <person name="Wang L."/>
        </authorList>
    </citation>
    <scope>NUCLEOTIDE SEQUENCE [LARGE SCALE GENOMIC DNA]</scope>
    <source>
        <strain evidence="2">cv. PW_Plant_1</strain>
    </source>
</reference>